<name>A0A381RLM7_9ZZZZ</name>
<accession>A0A381RLM7</accession>
<dbReference type="EMBL" id="UINC01002038">
    <property type="protein sequence ID" value="SUZ92181.1"/>
    <property type="molecule type" value="Genomic_DNA"/>
</dbReference>
<gene>
    <name evidence="1" type="ORF">METZ01_LOCUS45035</name>
</gene>
<organism evidence="1">
    <name type="scientific">marine metagenome</name>
    <dbReference type="NCBI Taxonomy" id="408172"/>
    <lineage>
        <taxon>unclassified sequences</taxon>
        <taxon>metagenomes</taxon>
        <taxon>ecological metagenomes</taxon>
    </lineage>
</organism>
<reference evidence="1" key="1">
    <citation type="submission" date="2018-05" db="EMBL/GenBank/DDBJ databases">
        <authorList>
            <person name="Lanie J.A."/>
            <person name="Ng W.-L."/>
            <person name="Kazmierczak K.M."/>
            <person name="Andrzejewski T.M."/>
            <person name="Davidsen T.M."/>
            <person name="Wayne K.J."/>
            <person name="Tettelin H."/>
            <person name="Glass J.I."/>
            <person name="Rusch D."/>
            <person name="Podicherti R."/>
            <person name="Tsui H.-C.T."/>
            <person name="Winkler M.E."/>
        </authorList>
    </citation>
    <scope>NUCLEOTIDE SEQUENCE</scope>
</reference>
<protein>
    <recommendedName>
        <fullName evidence="2">Lipocalin-like domain-containing protein</fullName>
    </recommendedName>
</protein>
<proteinExistence type="predicted"/>
<dbReference type="AlphaFoldDB" id="A0A381RLM7"/>
<sequence length="130" mass="13620">MRLNNIRLAGNLVTAIAIMFAVVAQSSGQTNMTGSWILEVSSDQGITMPELTLVQEGMKLTGHYSSDALGENDITGMVDGGNVTVSFEADLQGQSAPVSYKGTVDEEGVWSGTLDIAGGFLTGTFTAKKK</sequence>
<evidence type="ECO:0000313" key="1">
    <source>
        <dbReference type="EMBL" id="SUZ92181.1"/>
    </source>
</evidence>
<evidence type="ECO:0008006" key="2">
    <source>
        <dbReference type="Google" id="ProtNLM"/>
    </source>
</evidence>